<dbReference type="SUPFAM" id="SSF52058">
    <property type="entry name" value="L domain-like"/>
    <property type="match status" value="1"/>
</dbReference>
<keyword evidence="2" id="KW-0732">Signal</keyword>
<keyword evidence="3" id="KW-0677">Repeat</keyword>
<dbReference type="AlphaFoldDB" id="A0A0B6YI65"/>
<dbReference type="PANTHER" id="PTHR24369:SF210">
    <property type="entry name" value="CHAOPTIN-RELATED"/>
    <property type="match status" value="1"/>
</dbReference>
<evidence type="ECO:0000256" key="2">
    <source>
        <dbReference type="ARBA" id="ARBA00022729"/>
    </source>
</evidence>
<evidence type="ECO:0000256" key="1">
    <source>
        <dbReference type="ARBA" id="ARBA00022614"/>
    </source>
</evidence>
<reference evidence="4" key="1">
    <citation type="submission" date="2014-12" db="EMBL/GenBank/DDBJ databases">
        <title>Insight into the proteome of Arion vulgaris.</title>
        <authorList>
            <person name="Aradska J."/>
            <person name="Bulat T."/>
            <person name="Smidak R."/>
            <person name="Sarate P."/>
            <person name="Gangsoo J."/>
            <person name="Sialana F."/>
            <person name="Bilban M."/>
            <person name="Lubec G."/>
        </authorList>
    </citation>
    <scope>NUCLEOTIDE SEQUENCE</scope>
    <source>
        <tissue evidence="4">Skin</tissue>
    </source>
</reference>
<dbReference type="EMBL" id="HACG01008360">
    <property type="protein sequence ID" value="CEK55225.1"/>
    <property type="molecule type" value="Transcribed_RNA"/>
</dbReference>
<evidence type="ECO:0000313" key="4">
    <source>
        <dbReference type="EMBL" id="CEK55225.1"/>
    </source>
</evidence>
<protein>
    <recommendedName>
        <fullName evidence="5">LRRCT domain-containing protein</fullName>
    </recommendedName>
</protein>
<evidence type="ECO:0000256" key="3">
    <source>
        <dbReference type="ARBA" id="ARBA00022737"/>
    </source>
</evidence>
<dbReference type="Pfam" id="PF13855">
    <property type="entry name" value="LRR_8"/>
    <property type="match status" value="1"/>
</dbReference>
<dbReference type="PANTHER" id="PTHR24369">
    <property type="entry name" value="ANTIGEN BSP, PUTATIVE-RELATED"/>
    <property type="match status" value="1"/>
</dbReference>
<accession>A0A0B6YI65</accession>
<proteinExistence type="predicted"/>
<dbReference type="GO" id="GO:0005886">
    <property type="term" value="C:plasma membrane"/>
    <property type="evidence" value="ECO:0007669"/>
    <property type="project" value="TreeGrafter"/>
</dbReference>
<dbReference type="InterPro" id="IPR050541">
    <property type="entry name" value="LRR_TM_domain-containing"/>
</dbReference>
<feature type="non-terminal residue" evidence="4">
    <location>
        <position position="75"/>
    </location>
</feature>
<dbReference type="InterPro" id="IPR032675">
    <property type="entry name" value="LRR_dom_sf"/>
</dbReference>
<dbReference type="Gene3D" id="3.80.10.10">
    <property type="entry name" value="Ribonuclease Inhibitor"/>
    <property type="match status" value="1"/>
</dbReference>
<keyword evidence="1" id="KW-0433">Leucine-rich repeat</keyword>
<name>A0A0B6YI65_9EUPU</name>
<sequence length="75" mass="8849">DNPHLVFLHPLAFSKLPFLRHLFIHNNGLIAVASQILTSLPSLSDLHLHHNPLHCDCNIFWLRKELNRVYHFEYN</sequence>
<gene>
    <name evidence="4" type="primary">ORF24677</name>
</gene>
<dbReference type="InterPro" id="IPR001611">
    <property type="entry name" value="Leu-rich_rpt"/>
</dbReference>
<feature type="non-terminal residue" evidence="4">
    <location>
        <position position="1"/>
    </location>
</feature>
<evidence type="ECO:0008006" key="5">
    <source>
        <dbReference type="Google" id="ProtNLM"/>
    </source>
</evidence>
<organism evidence="4">
    <name type="scientific">Arion vulgaris</name>
    <dbReference type="NCBI Taxonomy" id="1028688"/>
    <lineage>
        <taxon>Eukaryota</taxon>
        <taxon>Metazoa</taxon>
        <taxon>Spiralia</taxon>
        <taxon>Lophotrochozoa</taxon>
        <taxon>Mollusca</taxon>
        <taxon>Gastropoda</taxon>
        <taxon>Heterobranchia</taxon>
        <taxon>Euthyneura</taxon>
        <taxon>Panpulmonata</taxon>
        <taxon>Eupulmonata</taxon>
        <taxon>Stylommatophora</taxon>
        <taxon>Helicina</taxon>
        <taxon>Arionoidea</taxon>
        <taxon>Arionidae</taxon>
        <taxon>Arion</taxon>
    </lineage>
</organism>